<feature type="transmembrane region" description="Helical" evidence="1">
    <location>
        <begin position="82"/>
        <end position="103"/>
    </location>
</feature>
<protein>
    <submittedName>
        <fullName evidence="2">Uncharacterized protein</fullName>
    </submittedName>
</protein>
<dbReference type="Proteomes" id="UP000017746">
    <property type="component" value="Chromosome"/>
</dbReference>
<dbReference type="AlphaFoldDB" id="U5VWX9"/>
<dbReference type="EMBL" id="CP006272">
    <property type="protein sequence ID" value="AGZ41297.1"/>
    <property type="molecule type" value="Genomic_DNA"/>
</dbReference>
<organism evidence="2 3">
    <name type="scientific">Actinoplanes friuliensis DSM 7358</name>
    <dbReference type="NCBI Taxonomy" id="1246995"/>
    <lineage>
        <taxon>Bacteria</taxon>
        <taxon>Bacillati</taxon>
        <taxon>Actinomycetota</taxon>
        <taxon>Actinomycetes</taxon>
        <taxon>Micromonosporales</taxon>
        <taxon>Micromonosporaceae</taxon>
        <taxon>Actinoplanes</taxon>
    </lineage>
</organism>
<keyword evidence="1" id="KW-0472">Membrane</keyword>
<sequence length="321" mass="35689">MPAHATLDSVRIVQHGAELHVHGWAAGTETLGPVVHRDTPQEWGEAVRGDAQQPLDARAVALACCGLLLVAGWSFVPGLRQGVFLGGTVAILLIFAVALWLRLRVVGAGRRARARLRQTGDFYRLVGAEQQERLRKLLETVESLDDIVAQLHRCQAGSHRPMVDLADLRRAAARALLTVAAQLSILESIGAQRRRTIATVKRARALDPALRTKVAQADAALDRSMRLVEEEMKPVVRDLKQMTALAGDMLDTWRYQIWKRAEEERAHRVLRDAWTVLDDTADAEEPASDRDWRGEIQATMQALRTLIEQYGPDFLPPSDYA</sequence>
<keyword evidence="1" id="KW-0812">Transmembrane</keyword>
<evidence type="ECO:0000313" key="2">
    <source>
        <dbReference type="EMBL" id="AGZ41297.1"/>
    </source>
</evidence>
<keyword evidence="3" id="KW-1185">Reference proteome</keyword>
<name>U5VWX9_9ACTN</name>
<keyword evidence="1" id="KW-1133">Transmembrane helix</keyword>
<dbReference type="HOGENOM" id="CLU_865037_0_0_11"/>
<reference evidence="2 3" key="1">
    <citation type="journal article" date="2014" name="J. Biotechnol.">
        <title>Complete genome sequence of the actinobacterium Actinoplanes friuliensis HAG 010964, producer of the lipopeptide antibiotic friulimycin.</title>
        <authorList>
            <person name="Ruckert C."/>
            <person name="Szczepanowski R."/>
            <person name="Albersmeier A."/>
            <person name="Goesmann A."/>
            <person name="Fischer N."/>
            <person name="Steinkamper A."/>
            <person name="Puhler A."/>
            <person name="Biener R."/>
            <person name="Schwartz D."/>
            <person name="Kalinowski J."/>
        </authorList>
    </citation>
    <scope>NUCLEOTIDE SEQUENCE [LARGE SCALE GENOMIC DNA]</scope>
    <source>
        <strain evidence="2 3">DSM 7358</strain>
    </source>
</reference>
<feature type="transmembrane region" description="Helical" evidence="1">
    <location>
        <begin position="57"/>
        <end position="76"/>
    </location>
</feature>
<proteinExistence type="predicted"/>
<dbReference type="RefSeq" id="WP_023361356.1">
    <property type="nucleotide sequence ID" value="NC_022657.1"/>
</dbReference>
<gene>
    <name evidence="2" type="ORF">AFR_15075</name>
</gene>
<dbReference type="PATRIC" id="fig|1246995.3.peg.3061"/>
<dbReference type="STRING" id="1246995.AFR_15075"/>
<dbReference type="KEGG" id="afs:AFR_15075"/>
<evidence type="ECO:0000256" key="1">
    <source>
        <dbReference type="SAM" id="Phobius"/>
    </source>
</evidence>
<accession>U5VWX9</accession>
<evidence type="ECO:0000313" key="3">
    <source>
        <dbReference type="Proteomes" id="UP000017746"/>
    </source>
</evidence>